<evidence type="ECO:0000256" key="9">
    <source>
        <dbReference type="ARBA" id="ARBA00023128"/>
    </source>
</evidence>
<dbReference type="GO" id="GO:0005741">
    <property type="term" value="C:mitochondrial outer membrane"/>
    <property type="evidence" value="ECO:0007669"/>
    <property type="project" value="UniProtKB-SubCell"/>
</dbReference>
<keyword evidence="10" id="KW-0472">Membrane</keyword>
<keyword evidence="3" id="KW-0813">Transport</keyword>
<evidence type="ECO:0000256" key="8">
    <source>
        <dbReference type="ARBA" id="ARBA00023114"/>
    </source>
</evidence>
<keyword evidence="4" id="KW-1134">Transmembrane beta strand</keyword>
<evidence type="ECO:0000256" key="7">
    <source>
        <dbReference type="ARBA" id="ARBA00023065"/>
    </source>
</evidence>
<evidence type="ECO:0000256" key="4">
    <source>
        <dbReference type="ARBA" id="ARBA00022452"/>
    </source>
</evidence>
<keyword evidence="7" id="KW-0406">Ion transport</keyword>
<keyword evidence="5" id="KW-0812">Transmembrane</keyword>
<proteinExistence type="inferred from homology"/>
<reference evidence="11 12" key="2">
    <citation type="submission" date="2018-11" db="EMBL/GenBank/DDBJ databases">
        <authorList>
            <consortium name="Pathogen Informatics"/>
        </authorList>
    </citation>
    <scope>NUCLEOTIDE SEQUENCE [LARGE SCALE GENOMIC DNA]</scope>
</reference>
<evidence type="ECO:0000313" key="11">
    <source>
        <dbReference type="EMBL" id="VDN17088.1"/>
    </source>
</evidence>
<dbReference type="Gene3D" id="2.40.160.10">
    <property type="entry name" value="Porin"/>
    <property type="match status" value="1"/>
</dbReference>
<dbReference type="CDD" id="cd07306">
    <property type="entry name" value="Porin3_VDAC"/>
    <property type="match status" value="1"/>
</dbReference>
<keyword evidence="9" id="KW-0496">Mitochondrion</keyword>
<keyword evidence="6" id="KW-1000">Mitochondrion outer membrane</keyword>
<dbReference type="WBParaSite" id="GPUH_0001018701-mRNA-1">
    <property type="protein sequence ID" value="GPUH_0001018701-mRNA-1"/>
    <property type="gene ID" value="GPUH_0001018701"/>
</dbReference>
<comment type="subcellular location">
    <subcellularLocation>
        <location evidence="1">Mitochondrion outer membrane</location>
    </subcellularLocation>
</comment>
<dbReference type="EMBL" id="UYRT01077871">
    <property type="protein sequence ID" value="VDN17088.1"/>
    <property type="molecule type" value="Genomic_DNA"/>
</dbReference>
<protein>
    <submittedName>
        <fullName evidence="13">Voltage-dependent anion-selective channel protein 3</fullName>
    </submittedName>
</protein>
<reference evidence="13" key="1">
    <citation type="submission" date="2016-06" db="UniProtKB">
        <authorList>
            <consortium name="WormBaseParasite"/>
        </authorList>
    </citation>
    <scope>IDENTIFICATION</scope>
</reference>
<dbReference type="FunFam" id="2.40.160.10:FF:000012">
    <property type="entry name" value="Voltage-dependent anion-selective channel"/>
    <property type="match status" value="1"/>
</dbReference>
<dbReference type="AlphaFoldDB" id="A0A183DN83"/>
<evidence type="ECO:0000313" key="12">
    <source>
        <dbReference type="Proteomes" id="UP000271098"/>
    </source>
</evidence>
<dbReference type="GO" id="GO:0046930">
    <property type="term" value="C:pore complex"/>
    <property type="evidence" value="ECO:0007669"/>
    <property type="project" value="UniProtKB-KW"/>
</dbReference>
<dbReference type="GO" id="GO:0008308">
    <property type="term" value="F:voltage-gated monoatomic anion channel activity"/>
    <property type="evidence" value="ECO:0007669"/>
    <property type="project" value="InterPro"/>
</dbReference>
<evidence type="ECO:0000256" key="6">
    <source>
        <dbReference type="ARBA" id="ARBA00022787"/>
    </source>
</evidence>
<dbReference type="GO" id="GO:0015288">
    <property type="term" value="F:porin activity"/>
    <property type="evidence" value="ECO:0007669"/>
    <property type="project" value="UniProtKB-KW"/>
</dbReference>
<evidence type="ECO:0000256" key="5">
    <source>
        <dbReference type="ARBA" id="ARBA00022692"/>
    </source>
</evidence>
<dbReference type="Proteomes" id="UP000271098">
    <property type="component" value="Unassembled WGS sequence"/>
</dbReference>
<gene>
    <name evidence="11" type="ORF">GPUH_LOCUS10174</name>
</gene>
<keyword evidence="12" id="KW-1185">Reference proteome</keyword>
<keyword evidence="8" id="KW-0626">Porin</keyword>
<name>A0A183DN83_9BILA</name>
<dbReference type="PANTHER" id="PTHR11743:SF70">
    <property type="entry name" value="GH26960P-RELATED"/>
    <property type="match status" value="1"/>
</dbReference>
<dbReference type="InterPro" id="IPR023614">
    <property type="entry name" value="Porin_dom_sf"/>
</dbReference>
<evidence type="ECO:0000256" key="3">
    <source>
        <dbReference type="ARBA" id="ARBA00022448"/>
    </source>
</evidence>
<evidence type="ECO:0000256" key="10">
    <source>
        <dbReference type="ARBA" id="ARBA00023136"/>
    </source>
</evidence>
<dbReference type="Pfam" id="PF01459">
    <property type="entry name" value="Porin_3"/>
    <property type="match status" value="1"/>
</dbReference>
<evidence type="ECO:0000256" key="1">
    <source>
        <dbReference type="ARBA" id="ARBA00004294"/>
    </source>
</evidence>
<organism evidence="13">
    <name type="scientific">Gongylonema pulchrum</name>
    <dbReference type="NCBI Taxonomy" id="637853"/>
    <lineage>
        <taxon>Eukaryota</taxon>
        <taxon>Metazoa</taxon>
        <taxon>Ecdysozoa</taxon>
        <taxon>Nematoda</taxon>
        <taxon>Chromadorea</taxon>
        <taxon>Rhabditida</taxon>
        <taxon>Spirurina</taxon>
        <taxon>Spiruromorpha</taxon>
        <taxon>Spiruroidea</taxon>
        <taxon>Gongylonematidae</taxon>
        <taxon>Gongylonema</taxon>
    </lineage>
</organism>
<dbReference type="OrthoDB" id="7827681at2759"/>
<evidence type="ECO:0000256" key="2">
    <source>
        <dbReference type="ARBA" id="ARBA00007780"/>
    </source>
</evidence>
<evidence type="ECO:0000313" key="13">
    <source>
        <dbReference type="WBParaSite" id="GPUH_0001018701-mRNA-1"/>
    </source>
</evidence>
<dbReference type="PANTHER" id="PTHR11743">
    <property type="entry name" value="VOLTAGE-DEPENDENT ANION-SELECTIVE CHANNEL"/>
    <property type="match status" value="1"/>
</dbReference>
<sequence length="289" mass="32101">MFFPSYIDLGKAARELFTKGYHFGLLRVDAHTKLGDDHEAEFASTAVHTIATGKLAGNFDVKYRIPSYGVVFTEKWNTENMLGTIIEVQDQFVNGLKLTLDSWYAAHIGKRSARVKAEWVHKNITCNMDVGLDTGPLMNLSAVTGYRGWLLGFQSTFDVSSSEIKVTPFSNLGVSFACIGKDYVLHSLVNDGREFSGSFFHRVAPNLDIGAQFGWTTGDPNPRFGMAMKYCPTSEMEVKAKIDHESKFSVAFTHHLSHRVRLTLSSQVALAAVNEGHKYGLGLEFRPCC</sequence>
<comment type="similarity">
    <text evidence="2">Belongs to the eukaryotic mitochondrial porin family.</text>
</comment>
<dbReference type="InterPro" id="IPR027246">
    <property type="entry name" value="Porin_Euk/Tom40"/>
</dbReference>
<dbReference type="InterPro" id="IPR001925">
    <property type="entry name" value="Porin_Euk"/>
</dbReference>
<dbReference type="PRINTS" id="PR00185">
    <property type="entry name" value="EUKARYTPORIN"/>
</dbReference>
<accession>A0A183DN83</accession>